<accession>A0A3L8P0T8</accession>
<gene>
    <name evidence="1" type="ORF">D9V37_10795</name>
</gene>
<organism evidence="1 2">
    <name type="scientific">Nocardioides mangrovicus</name>
    <dbReference type="NCBI Taxonomy" id="2478913"/>
    <lineage>
        <taxon>Bacteria</taxon>
        <taxon>Bacillati</taxon>
        <taxon>Actinomycetota</taxon>
        <taxon>Actinomycetes</taxon>
        <taxon>Propionibacteriales</taxon>
        <taxon>Nocardioidaceae</taxon>
        <taxon>Nocardioides</taxon>
    </lineage>
</organism>
<reference evidence="1 2" key="1">
    <citation type="submission" date="2018-10" db="EMBL/GenBank/DDBJ databases">
        <title>Marmoricola sp. 4Q3S-7 whole genome shotgun sequence.</title>
        <authorList>
            <person name="Li F."/>
        </authorList>
    </citation>
    <scope>NUCLEOTIDE SEQUENCE [LARGE SCALE GENOMIC DNA]</scope>
    <source>
        <strain evidence="1 2">4Q3S-7</strain>
    </source>
</reference>
<keyword evidence="2" id="KW-1185">Reference proteome</keyword>
<dbReference type="OrthoDB" id="3387554at2"/>
<evidence type="ECO:0000313" key="1">
    <source>
        <dbReference type="EMBL" id="RLV49056.1"/>
    </source>
</evidence>
<protein>
    <submittedName>
        <fullName evidence="1">Uncharacterized protein</fullName>
    </submittedName>
</protein>
<comment type="caution">
    <text evidence="1">The sequence shown here is derived from an EMBL/GenBank/DDBJ whole genome shotgun (WGS) entry which is preliminary data.</text>
</comment>
<dbReference type="RefSeq" id="WP_121806160.1">
    <property type="nucleotide sequence ID" value="NZ_RDBE01000007.1"/>
</dbReference>
<evidence type="ECO:0000313" key="2">
    <source>
        <dbReference type="Proteomes" id="UP000281708"/>
    </source>
</evidence>
<name>A0A3L8P0T8_9ACTN</name>
<sequence>MTDLLTRLTAAQPTVAALPDTADGSLAYLNSLVRGSSSHAEAMYSALVELAASHTLPARTLAAAYDALATLDHASTDDVDIDGRPAIKVSYDQQLTRSTDVYVFDRATGQELSTYDHSPQADFVSTTTLAEVVDAVPARVMAECVAASRQGAHCVLSWGRALLRTQSGCPDWTG</sequence>
<dbReference type="Proteomes" id="UP000281708">
    <property type="component" value="Unassembled WGS sequence"/>
</dbReference>
<proteinExistence type="predicted"/>
<dbReference type="EMBL" id="RDBE01000007">
    <property type="protein sequence ID" value="RLV49056.1"/>
    <property type="molecule type" value="Genomic_DNA"/>
</dbReference>
<dbReference type="AlphaFoldDB" id="A0A3L8P0T8"/>